<feature type="compositionally biased region" description="Basic and acidic residues" evidence="1">
    <location>
        <begin position="406"/>
        <end position="418"/>
    </location>
</feature>
<feature type="compositionally biased region" description="Basic and acidic residues" evidence="1">
    <location>
        <begin position="993"/>
        <end position="1008"/>
    </location>
</feature>
<protein>
    <submittedName>
        <fullName evidence="2">Uncharacterized protein</fullName>
    </submittedName>
</protein>
<dbReference type="GO" id="GO:0005096">
    <property type="term" value="F:GTPase activator activity"/>
    <property type="evidence" value="ECO:0007669"/>
    <property type="project" value="InterPro"/>
</dbReference>
<feature type="compositionally biased region" description="Polar residues" evidence="1">
    <location>
        <begin position="77"/>
        <end position="87"/>
    </location>
</feature>
<organism evidence="2 3">
    <name type="scientific">Trichoderma aggressivum f. europaeum</name>
    <dbReference type="NCBI Taxonomy" id="173218"/>
    <lineage>
        <taxon>Eukaryota</taxon>
        <taxon>Fungi</taxon>
        <taxon>Dikarya</taxon>
        <taxon>Ascomycota</taxon>
        <taxon>Pezizomycotina</taxon>
        <taxon>Sordariomycetes</taxon>
        <taxon>Hypocreomycetidae</taxon>
        <taxon>Hypocreales</taxon>
        <taxon>Hypocreaceae</taxon>
        <taxon>Trichoderma</taxon>
    </lineage>
</organism>
<feature type="compositionally biased region" description="Polar residues" evidence="1">
    <location>
        <begin position="170"/>
        <end position="192"/>
    </location>
</feature>
<feature type="region of interest" description="Disordered" evidence="1">
    <location>
        <begin position="1063"/>
        <end position="1139"/>
    </location>
</feature>
<feature type="region of interest" description="Disordered" evidence="1">
    <location>
        <begin position="565"/>
        <end position="597"/>
    </location>
</feature>
<sequence length="1139" mass="123875">MQTVPSLIGTGTAIAAAASGLVFGQPVESAPPKRRQSQLRKEISFDRELPVTASVGALSPLRYEAEFDAPSIEAEYPQQNAVSSPITVSRPPLSRYQRPSHQPVASPRSIPDRRSSLMREASASPTPEGPRDSISSTGSWIRRLSIRRRPLSRQGSVRSRSSVGPDSPSIAQSYTSSAPILSRPNTAANPLSPNKLVKRSPTDQSGDVPTPTRARAKSHLSILRRPATSHQRSATLHHFRQSADLSSLPSPAFSFDQSASLQEKLLAPVQPQSSTKKISWVSFFHSRTKNTGSGGNLASRLGEGSVRGQGLSGKRIAVGGQDRQKVHLVKPKLVSAPSAPPIALLPMDRRRELSQVRDETGVHEDDRSTTPESTLAGKAARPHSMPFTPVGNWISRTSGSLRQPKRGAEPDGVSDRRHVSAPGNSNSGAQIAVELDSKAPAHSSIPPNSLARQGPTLDSAANVQLTMHKRSHSSPLLPAPRNSSFQIEVPRSGSPGGAASHPARQHQPSGSSTSSAAMSQLRASPLHEGFAVAESFESDARGFTSGDEDDADYRSDTVFDSLRTAASSRTRAVETPLDSIYDDSPPSTAGNNGRTKRLSIQEILGHTWGGDTDIMEEDENTVMPTGIESVGARARYSSRHVLTLPRISSESSQNGVSLYAKDFGRISLDDDFDEVWGDDDDDAHFNPLSPPSKGSSLNSRHINPNVRVALANLSLDHMSDMDQDDRRLTNLFDWSETSFHEKSNAGGVPLRPKTSYEKQELDARGGRSVIRNPVPAHIRSQSVPLSHAIDEEKAPNGAKYGTWGLGSKGVSEDWDEDFEFGGNANENDGAADDKLFSVPESIRASQPSVKAHSGQIRELSLLVNDLKRLCRHGRDMDMLDGPQKTLWKEAEGVIALASPDEEESVDGEIDGDSTDTMDEFDNNDGFSDDEDDIFADLSFTKLDMGWDIKEPMSKTAVVRERQSPKRRSVFSPDDDIFGGNWPLVDDDNMPSERPSRTRTPELRADKQQEAANGARSVMEAMHRSAPNQETQPRSDTKMHFDTNSLRVLVKRAGELRDSLSDVVRRAEQITQSPSGTPRRERQPDSSPAFTRMFDDPGSSQSRRTIRHRGNLSTLLDSSSPDNSSPSSPMNRRIQTVIAS</sequence>
<accession>A0AAE1IX20</accession>
<feature type="region of interest" description="Disordered" evidence="1">
    <location>
        <begin position="289"/>
        <end position="308"/>
    </location>
</feature>
<dbReference type="GO" id="GO:1902412">
    <property type="term" value="P:regulation of mitotic cytokinesis"/>
    <property type="evidence" value="ECO:0007669"/>
    <property type="project" value="InterPro"/>
</dbReference>
<dbReference type="InterPro" id="IPR045342">
    <property type="entry name" value="Etd1"/>
</dbReference>
<feature type="compositionally biased region" description="Low complexity" evidence="1">
    <location>
        <begin position="509"/>
        <end position="519"/>
    </location>
</feature>
<feature type="region of interest" description="Disordered" evidence="1">
    <location>
        <begin position="467"/>
        <end position="523"/>
    </location>
</feature>
<evidence type="ECO:0000313" key="3">
    <source>
        <dbReference type="Proteomes" id="UP001273209"/>
    </source>
</evidence>
<evidence type="ECO:0000313" key="2">
    <source>
        <dbReference type="EMBL" id="KAK4061150.1"/>
    </source>
</evidence>
<name>A0AAE1IX20_9HYPO</name>
<dbReference type="Proteomes" id="UP001273209">
    <property type="component" value="Unassembled WGS sequence"/>
</dbReference>
<dbReference type="RefSeq" id="XP_062750600.1">
    <property type="nucleotide sequence ID" value="XM_062894474.1"/>
</dbReference>
<keyword evidence="3" id="KW-1185">Reference proteome</keyword>
<dbReference type="EMBL" id="JAWRVG010000073">
    <property type="protein sequence ID" value="KAK4061150.1"/>
    <property type="molecule type" value="Genomic_DNA"/>
</dbReference>
<dbReference type="Pfam" id="PF20162">
    <property type="entry name" value="Etd1"/>
    <property type="match status" value="1"/>
</dbReference>
<feature type="compositionally biased region" description="Low complexity" evidence="1">
    <location>
        <begin position="1110"/>
        <end position="1128"/>
    </location>
</feature>
<gene>
    <name evidence="2" type="ORF">Triagg1_10406</name>
</gene>
<reference evidence="2" key="1">
    <citation type="submission" date="2023-11" db="EMBL/GenBank/DDBJ databases">
        <title>The genome sequences of three competitors of mushroom-forming fungi.</title>
        <authorList>
            <person name="Beijen E."/>
            <person name="Ohm R.A."/>
        </authorList>
    </citation>
    <scope>NUCLEOTIDE SEQUENCE</scope>
    <source>
        <strain evidence="2">CBS 100526</strain>
    </source>
</reference>
<proteinExistence type="predicted"/>
<dbReference type="AlphaFoldDB" id="A0AAE1IX20"/>
<evidence type="ECO:0000256" key="1">
    <source>
        <dbReference type="SAM" id="MobiDB-lite"/>
    </source>
</evidence>
<feature type="region of interest" description="Disordered" evidence="1">
    <location>
        <begin position="353"/>
        <end position="428"/>
    </location>
</feature>
<dbReference type="GeneID" id="87914379"/>
<feature type="region of interest" description="Disordered" evidence="1">
    <location>
        <begin position="74"/>
        <end position="234"/>
    </location>
</feature>
<feature type="compositionally biased region" description="Basic and acidic residues" evidence="1">
    <location>
        <begin position="353"/>
        <end position="369"/>
    </location>
</feature>
<feature type="compositionally biased region" description="Low complexity" evidence="1">
    <location>
        <begin position="152"/>
        <end position="169"/>
    </location>
</feature>
<feature type="region of interest" description="Disordered" evidence="1">
    <location>
        <begin position="957"/>
        <end position="1041"/>
    </location>
</feature>
<comment type="caution">
    <text evidence="2">The sequence shown here is derived from an EMBL/GenBank/DDBJ whole genome shotgun (WGS) entry which is preliminary data.</text>
</comment>
<feature type="region of interest" description="Disordered" evidence="1">
    <location>
        <begin position="681"/>
        <end position="700"/>
    </location>
</feature>